<comment type="subcellular location">
    <subcellularLocation>
        <location evidence="1">Membrane</location>
    </subcellularLocation>
</comment>
<evidence type="ECO:0000256" key="4">
    <source>
        <dbReference type="ARBA" id="ARBA00023136"/>
    </source>
</evidence>
<protein>
    <recommendedName>
        <fullName evidence="6">G-protein coupled receptors family 1 profile domain-containing protein</fullName>
    </recommendedName>
</protein>
<evidence type="ECO:0000256" key="2">
    <source>
        <dbReference type="ARBA" id="ARBA00022692"/>
    </source>
</evidence>
<dbReference type="InterPro" id="IPR017452">
    <property type="entry name" value="GPCR_Rhodpsn_7TM"/>
</dbReference>
<sequence>MDIGNQTQVISKGNVTQVLTEPGYYDVIVSQATLSIFAEVVDLWMSLVVALVGVVTNVLTVAVFFRMGFRDSVNITMTTIAFWDLTRSLCGTLYRLCGPISWFSVSLGRAWQNITVTNIVYLNIISGNVSYVIGGYVALERCLCVSLPFKVKAIVTPRVTLAICVALSLIVFATLFPIMLTLEYRWVAPVQGGTPFVIYQFTDFYHIYGPSFMEVYKYLSFVYPIVSLTAMVISTLIIAFHLQTSSQFRTSACTVPREGSSESKTSSKESQIIRMLLVVILSHIVVLVPRVVHYVVEIFEPEYYILKRYNNIFWLVVYFIFLLDFVNSAVGFFIFYAMGSKFRKTFDAMFRRPGWCARNKH</sequence>
<keyword evidence="4 5" id="KW-0472">Membrane</keyword>
<organism evidence="7 8">
    <name type="scientific">Biomphalaria glabrata</name>
    <name type="common">Bloodfluke planorb</name>
    <name type="synonym">Freshwater snail</name>
    <dbReference type="NCBI Taxonomy" id="6526"/>
    <lineage>
        <taxon>Eukaryota</taxon>
        <taxon>Metazoa</taxon>
        <taxon>Spiralia</taxon>
        <taxon>Lophotrochozoa</taxon>
        <taxon>Mollusca</taxon>
        <taxon>Gastropoda</taxon>
        <taxon>Heterobranchia</taxon>
        <taxon>Euthyneura</taxon>
        <taxon>Panpulmonata</taxon>
        <taxon>Hygrophila</taxon>
        <taxon>Lymnaeoidea</taxon>
        <taxon>Planorbidae</taxon>
        <taxon>Biomphalaria</taxon>
    </lineage>
</organism>
<dbReference type="PROSITE" id="PS00237">
    <property type="entry name" value="G_PROTEIN_RECEP_F1_1"/>
    <property type="match status" value="1"/>
</dbReference>
<dbReference type="InterPro" id="IPR019427">
    <property type="entry name" value="7TM_GPCR_serpentine_rcpt_Srw"/>
</dbReference>
<dbReference type="EnsemblMetazoa" id="BGLB034909-RA">
    <property type="protein sequence ID" value="BGLB034909-PA"/>
    <property type="gene ID" value="BGLB034909"/>
</dbReference>
<dbReference type="VEuPathDB" id="VectorBase:BGLAX_050745"/>
<evidence type="ECO:0000313" key="8">
    <source>
        <dbReference type="Proteomes" id="UP000076420"/>
    </source>
</evidence>
<dbReference type="Proteomes" id="UP000076420">
    <property type="component" value="Unassembled WGS sequence"/>
</dbReference>
<reference evidence="7" key="1">
    <citation type="submission" date="2020-05" db="UniProtKB">
        <authorList>
            <consortium name="EnsemblMetazoa"/>
        </authorList>
    </citation>
    <scope>IDENTIFICATION</scope>
    <source>
        <strain evidence="7">BB02</strain>
    </source>
</reference>
<gene>
    <name evidence="7" type="primary">106065142</name>
</gene>
<proteinExistence type="predicted"/>
<evidence type="ECO:0000256" key="1">
    <source>
        <dbReference type="ARBA" id="ARBA00004370"/>
    </source>
</evidence>
<dbReference type="PANTHER" id="PTHR46641">
    <property type="entry name" value="FMRFAMIDE RECEPTOR-RELATED"/>
    <property type="match status" value="1"/>
</dbReference>
<dbReference type="InterPro" id="IPR000276">
    <property type="entry name" value="GPCR_Rhodpsn"/>
</dbReference>
<dbReference type="Pfam" id="PF10324">
    <property type="entry name" value="7TM_GPCR_Srw"/>
    <property type="match status" value="1"/>
</dbReference>
<dbReference type="InterPro" id="IPR052954">
    <property type="entry name" value="GPCR-Ligand_Int"/>
</dbReference>
<feature type="transmembrane region" description="Helical" evidence="5">
    <location>
        <begin position="221"/>
        <end position="242"/>
    </location>
</feature>
<dbReference type="KEGG" id="bgt:106065142"/>
<dbReference type="PANTHER" id="PTHR46641:SF18">
    <property type="entry name" value="G-PROTEIN COUPLED RECEPTORS FAMILY 1 PROFILE DOMAIN-CONTAINING PROTEIN"/>
    <property type="match status" value="1"/>
</dbReference>
<dbReference type="OrthoDB" id="6101595at2759"/>
<dbReference type="VEuPathDB" id="VectorBase:BGLB034909"/>
<keyword evidence="2 5" id="KW-0812">Transmembrane</keyword>
<evidence type="ECO:0000313" key="7">
    <source>
        <dbReference type="EnsemblMetazoa" id="BGLB034909-PA"/>
    </source>
</evidence>
<evidence type="ECO:0000256" key="3">
    <source>
        <dbReference type="ARBA" id="ARBA00022989"/>
    </source>
</evidence>
<accession>A0A2C9LTS9</accession>
<dbReference type="PROSITE" id="PS50262">
    <property type="entry name" value="G_PROTEIN_RECEP_F1_2"/>
    <property type="match status" value="1"/>
</dbReference>
<keyword evidence="3 5" id="KW-1133">Transmembrane helix</keyword>
<feature type="transmembrane region" description="Helical" evidence="5">
    <location>
        <begin position="272"/>
        <end position="292"/>
    </location>
</feature>
<name>A0A2C9LTS9_BIOGL</name>
<dbReference type="Gene3D" id="1.20.1070.10">
    <property type="entry name" value="Rhodopsin 7-helix transmembrane proteins"/>
    <property type="match status" value="1"/>
</dbReference>
<feature type="transmembrane region" description="Helical" evidence="5">
    <location>
        <begin position="159"/>
        <end position="180"/>
    </location>
</feature>
<dbReference type="RefSeq" id="XP_013079353.2">
    <property type="nucleotide sequence ID" value="XM_013223899.2"/>
</dbReference>
<dbReference type="AlphaFoldDB" id="A0A2C9LTS9"/>
<feature type="transmembrane region" description="Helical" evidence="5">
    <location>
        <begin position="43"/>
        <end position="65"/>
    </location>
</feature>
<feature type="transmembrane region" description="Helical" evidence="5">
    <location>
        <begin position="312"/>
        <end position="336"/>
    </location>
</feature>
<evidence type="ECO:0000259" key="6">
    <source>
        <dbReference type="PROSITE" id="PS50262"/>
    </source>
</evidence>
<evidence type="ECO:0000256" key="5">
    <source>
        <dbReference type="SAM" id="Phobius"/>
    </source>
</evidence>
<feature type="domain" description="G-protein coupled receptors family 1 profile" evidence="6">
    <location>
        <begin position="56"/>
        <end position="335"/>
    </location>
</feature>
<dbReference type="GO" id="GO:0016020">
    <property type="term" value="C:membrane"/>
    <property type="evidence" value="ECO:0007669"/>
    <property type="project" value="UniProtKB-SubCell"/>
</dbReference>
<dbReference type="SUPFAM" id="SSF81321">
    <property type="entry name" value="Family A G protein-coupled receptor-like"/>
    <property type="match status" value="1"/>
</dbReference>
<dbReference type="GO" id="GO:0008528">
    <property type="term" value="F:G protein-coupled peptide receptor activity"/>
    <property type="evidence" value="ECO:0007669"/>
    <property type="project" value="InterPro"/>
</dbReference>